<dbReference type="PANTHER" id="PTHR42895:SF1">
    <property type="entry name" value="IRON-SULFUR CLUSTER PROTEIN"/>
    <property type="match status" value="1"/>
</dbReference>
<dbReference type="STRING" id="404380.Gbem_0153"/>
<feature type="compositionally biased region" description="Gly residues" evidence="1">
    <location>
        <begin position="116"/>
        <end position="127"/>
    </location>
</feature>
<organism evidence="3 4">
    <name type="scientific">Citrifermentans bemidjiense (strain ATCC BAA-1014 / DSM 16622 / JCM 12645 / Bem)</name>
    <name type="common">Geobacter bemidjiensis</name>
    <dbReference type="NCBI Taxonomy" id="404380"/>
    <lineage>
        <taxon>Bacteria</taxon>
        <taxon>Pseudomonadati</taxon>
        <taxon>Thermodesulfobacteriota</taxon>
        <taxon>Desulfuromonadia</taxon>
        <taxon>Geobacterales</taxon>
        <taxon>Geobacteraceae</taxon>
        <taxon>Citrifermentans</taxon>
    </lineage>
</organism>
<protein>
    <submittedName>
        <fullName evidence="3">Iron-sulfur cluster-binding oxidoreductase</fullName>
    </submittedName>
</protein>
<dbReference type="PROSITE" id="PS51379">
    <property type="entry name" value="4FE4S_FER_2"/>
    <property type="match status" value="2"/>
</dbReference>
<dbReference type="Proteomes" id="UP000008825">
    <property type="component" value="Chromosome"/>
</dbReference>
<dbReference type="HOGENOM" id="CLU_074768_0_0_7"/>
<reference evidence="3 4" key="2">
    <citation type="journal article" date="2010" name="BMC Genomics">
        <title>The genome of Geobacter bemidjiensis, exemplar for the subsurface clade of Geobacter species that predominate in Fe(III)-reducing subsurface environments.</title>
        <authorList>
            <person name="Aklujkar M."/>
            <person name="Young N.D."/>
            <person name="Holmes D."/>
            <person name="Chavan M."/>
            <person name="Risso C."/>
            <person name="Kiss H.E."/>
            <person name="Han C.S."/>
            <person name="Land M.L."/>
            <person name="Lovley D.R."/>
        </authorList>
    </citation>
    <scope>NUCLEOTIDE SEQUENCE [LARGE SCALE GENOMIC DNA]</scope>
    <source>
        <strain evidence="4">ATCC BAA-1014 / DSM 16622 / JCM 12645 / Bem</strain>
    </source>
</reference>
<dbReference type="PANTHER" id="PTHR42895">
    <property type="entry name" value="IRON-SULFUR CLUSTER-BINDING PROTEIN-RELATED"/>
    <property type="match status" value="1"/>
</dbReference>
<dbReference type="RefSeq" id="WP_012528592.1">
    <property type="nucleotide sequence ID" value="NC_011146.1"/>
</dbReference>
<evidence type="ECO:0000313" key="3">
    <source>
        <dbReference type="EMBL" id="ACH37184.1"/>
    </source>
</evidence>
<evidence type="ECO:0000313" key="4">
    <source>
        <dbReference type="Proteomes" id="UP000008825"/>
    </source>
</evidence>
<feature type="domain" description="4Fe-4S ferredoxin-type" evidence="2">
    <location>
        <begin position="35"/>
        <end position="63"/>
    </location>
</feature>
<dbReference type="eggNOG" id="COG1145">
    <property type="taxonomic scope" value="Bacteria"/>
</dbReference>
<dbReference type="Gene3D" id="3.30.70.20">
    <property type="match status" value="1"/>
</dbReference>
<feature type="region of interest" description="Disordered" evidence="1">
    <location>
        <begin position="76"/>
        <end position="143"/>
    </location>
</feature>
<evidence type="ECO:0000259" key="2">
    <source>
        <dbReference type="PROSITE" id="PS51379"/>
    </source>
</evidence>
<dbReference type="EMBL" id="CP001124">
    <property type="protein sequence ID" value="ACH37184.1"/>
    <property type="molecule type" value="Genomic_DNA"/>
</dbReference>
<feature type="compositionally biased region" description="Gly residues" evidence="1">
    <location>
        <begin position="97"/>
        <end position="106"/>
    </location>
</feature>
<dbReference type="Pfam" id="PF12837">
    <property type="entry name" value="Fer4_6"/>
    <property type="match status" value="1"/>
</dbReference>
<dbReference type="InterPro" id="IPR052911">
    <property type="entry name" value="Corrinoid_activation_enz"/>
</dbReference>
<accession>B5E947</accession>
<evidence type="ECO:0000256" key="1">
    <source>
        <dbReference type="SAM" id="MobiDB-lite"/>
    </source>
</evidence>
<gene>
    <name evidence="3" type="ordered locus">Gbem_0153</name>
</gene>
<sequence length="272" mass="28312">MIRKIVNIDQDKCDGCGLCVPSCAEGAIKIVDGKAQISADNLCDGLGACLGDCPRNAITIIERDADEFDEEAVEKHLQAQGVTPKPQAHGHGHGHGHGNGNGLGHGHGAHGHGTGHGHGAGHGGGCPGSRVQSFAPAPAQAGSPAAGAVQSQLAQWPVQLHLVPVTAPYFKDAELLITADCVPFAYGNYHQDFLAGKAVVVGCPKLDDNNAYLNKLTELFKVSGIKGITVLRMEVPCCGGIVMAARQALAASEMEIPFREVTISIRGEIVER</sequence>
<name>B5E947_CITBB</name>
<reference evidence="3 4" key="1">
    <citation type="submission" date="2008-07" db="EMBL/GenBank/DDBJ databases">
        <title>Complete sequence of Geobacter bemidjiensis BEM.</title>
        <authorList>
            <consortium name="US DOE Joint Genome Institute"/>
            <person name="Lucas S."/>
            <person name="Copeland A."/>
            <person name="Lapidus A."/>
            <person name="Glavina del Rio T."/>
            <person name="Dalin E."/>
            <person name="Tice H."/>
            <person name="Bruce D."/>
            <person name="Goodwin L."/>
            <person name="Pitluck S."/>
            <person name="Kiss H."/>
            <person name="Brettin T."/>
            <person name="Detter J.C."/>
            <person name="Han C."/>
            <person name="Kuske C.R."/>
            <person name="Schmutz J."/>
            <person name="Larimer F."/>
            <person name="Land M."/>
            <person name="Hauser L."/>
            <person name="Kyrpides N."/>
            <person name="Lykidis A."/>
            <person name="Lovley D."/>
            <person name="Richardson P."/>
        </authorList>
    </citation>
    <scope>NUCLEOTIDE SEQUENCE [LARGE SCALE GENOMIC DNA]</scope>
    <source>
        <strain evidence="4">ATCC BAA-1014 / DSM 16622 / JCM 12645 / Bem</strain>
    </source>
</reference>
<dbReference type="AlphaFoldDB" id="B5E947"/>
<dbReference type="InterPro" id="IPR017896">
    <property type="entry name" value="4Fe4S_Fe-S-bd"/>
</dbReference>
<keyword evidence="4" id="KW-1185">Reference proteome</keyword>
<dbReference type="SUPFAM" id="SSF54862">
    <property type="entry name" value="4Fe-4S ferredoxins"/>
    <property type="match status" value="1"/>
</dbReference>
<proteinExistence type="predicted"/>
<feature type="domain" description="4Fe-4S ferredoxin-type" evidence="2">
    <location>
        <begin position="4"/>
        <end position="33"/>
    </location>
</feature>
<dbReference type="OrthoDB" id="9795268at2"/>
<dbReference type="KEGG" id="gbm:Gbem_0153"/>